<accession>A0AAF0CT40</accession>
<name>A0AAF0CT40_9ENTE</name>
<sequence>MFSIFLKQNERYSLKILIFIANKSHFTASDIQSLLKVSASSVHRLIKNLNSELIVLSNHSIRITKKDKIFYLFYNHSSFSLTQLIELLMKQFLEKSITFTILTSVISNNHIPVVKLAQKINISTSYLYNCLTDINKKLAPYHVQLILKHQKIKLVGDEATLVIFLFLVSESLTRFTILDNKNALYHQQTFQTTSHNLNETQHDTLSQLLSIARTRHAFQKNLIIKNHDIFEILNNIVTENNLLVRYSHLFEEQSDSLLFYNLFERLIILTSESYDQRLTRGYQLYQIKNNELIRLAKKIIRYFQTNALAYPKSISADNFFETFYYICLFSSCIDLLSMDYIYQFRYRDRQQLFEEESRYYSQTEQHIQQVVRSIISSYSKWDIKQKDAYTVCISRILHTNFSPPVVAKVSIFLHFPESIYTEQAVKKQLNFYFSNTFINYETDISKADIVISDRFMTLPVDISFFLFYDIKSPFLWEKLFIRLTTYLNQAITRFPDHA</sequence>
<dbReference type="AlphaFoldDB" id="A0AAF0CT40"/>
<dbReference type="InterPro" id="IPR007737">
    <property type="entry name" value="Mga_HTH"/>
</dbReference>
<keyword evidence="3" id="KW-1185">Reference proteome</keyword>
<proteinExistence type="predicted"/>
<dbReference type="Gene3D" id="1.10.10.10">
    <property type="entry name" value="Winged helix-like DNA-binding domain superfamily/Winged helix DNA-binding domain"/>
    <property type="match status" value="1"/>
</dbReference>
<evidence type="ECO:0000313" key="2">
    <source>
        <dbReference type="EMBL" id="WEG72445.1"/>
    </source>
</evidence>
<evidence type="ECO:0000259" key="1">
    <source>
        <dbReference type="Pfam" id="PF05043"/>
    </source>
</evidence>
<dbReference type="Pfam" id="PF05043">
    <property type="entry name" value="Mga"/>
    <property type="match status" value="1"/>
</dbReference>
<reference evidence="2" key="1">
    <citation type="submission" date="2022-10" db="EMBL/GenBank/DDBJ databases">
        <title>Vagococcus sp. isolated from poultry meat.</title>
        <authorList>
            <person name="Johansson P."/>
            <person name="Bjorkroth J."/>
        </authorList>
    </citation>
    <scope>NUCLEOTIDE SEQUENCE</scope>
    <source>
        <strain evidence="2">STAA11</strain>
    </source>
</reference>
<protein>
    <submittedName>
        <fullName evidence="2">Helix-turn-helix domain-containing protein</fullName>
    </submittedName>
</protein>
<evidence type="ECO:0000313" key="3">
    <source>
        <dbReference type="Proteomes" id="UP001179647"/>
    </source>
</evidence>
<organism evidence="2 3">
    <name type="scientific">Vagococcus intermedius</name>
    <dbReference type="NCBI Taxonomy" id="2991418"/>
    <lineage>
        <taxon>Bacteria</taxon>
        <taxon>Bacillati</taxon>
        <taxon>Bacillota</taxon>
        <taxon>Bacilli</taxon>
        <taxon>Lactobacillales</taxon>
        <taxon>Enterococcaceae</taxon>
        <taxon>Vagococcus</taxon>
    </lineage>
</organism>
<dbReference type="InterPro" id="IPR036388">
    <property type="entry name" value="WH-like_DNA-bd_sf"/>
</dbReference>
<gene>
    <name evidence="2" type="ORF">OL234_05520</name>
</gene>
<dbReference type="Proteomes" id="UP001179647">
    <property type="component" value="Chromosome"/>
</dbReference>
<dbReference type="KEGG" id="vie:OL234_05520"/>
<dbReference type="RefSeq" id="WP_275468248.1">
    <property type="nucleotide sequence ID" value="NZ_CP110232.1"/>
</dbReference>
<dbReference type="EMBL" id="CP110232">
    <property type="protein sequence ID" value="WEG72445.1"/>
    <property type="molecule type" value="Genomic_DNA"/>
</dbReference>
<feature type="domain" description="Mga helix-turn-helix" evidence="1">
    <location>
        <begin position="84"/>
        <end position="166"/>
    </location>
</feature>